<protein>
    <submittedName>
        <fullName evidence="4">Flagellar biosynthesis repressor FlbT</fullName>
    </submittedName>
</protein>
<accession>A0A5S4WT11</accession>
<organism evidence="4 5">
    <name type="scientific">Bradyrhizobium cytisi</name>
    <dbReference type="NCBI Taxonomy" id="515489"/>
    <lineage>
        <taxon>Bacteria</taxon>
        <taxon>Pseudomonadati</taxon>
        <taxon>Pseudomonadota</taxon>
        <taxon>Alphaproteobacteria</taxon>
        <taxon>Hyphomicrobiales</taxon>
        <taxon>Nitrobacteraceae</taxon>
        <taxon>Bradyrhizobium</taxon>
    </lineage>
</organism>
<dbReference type="AlphaFoldDB" id="A0A5S4WT11"/>
<dbReference type="GO" id="GO:0048027">
    <property type="term" value="F:mRNA 5'-UTR binding"/>
    <property type="evidence" value="ECO:0007669"/>
    <property type="project" value="InterPro"/>
</dbReference>
<keyword evidence="3" id="KW-0694">RNA-binding</keyword>
<dbReference type="Proteomes" id="UP000324853">
    <property type="component" value="Unassembled WGS sequence"/>
</dbReference>
<evidence type="ECO:0000313" key="5">
    <source>
        <dbReference type="Proteomes" id="UP000324853"/>
    </source>
</evidence>
<keyword evidence="4" id="KW-0966">Cell projection</keyword>
<evidence type="ECO:0000313" key="4">
    <source>
        <dbReference type="EMBL" id="TYL84695.1"/>
    </source>
</evidence>
<dbReference type="GO" id="GO:0006402">
    <property type="term" value="P:mRNA catabolic process"/>
    <property type="evidence" value="ECO:0007669"/>
    <property type="project" value="InterPro"/>
</dbReference>
<dbReference type="GO" id="GO:0044781">
    <property type="term" value="P:bacterial-type flagellum organization"/>
    <property type="evidence" value="ECO:0007669"/>
    <property type="project" value="UniProtKB-KW"/>
</dbReference>
<proteinExistence type="predicted"/>
<evidence type="ECO:0000256" key="2">
    <source>
        <dbReference type="ARBA" id="ARBA00022795"/>
    </source>
</evidence>
<dbReference type="GO" id="GO:1902209">
    <property type="term" value="P:negative regulation of bacterial-type flagellum assembly"/>
    <property type="evidence" value="ECO:0007669"/>
    <property type="project" value="InterPro"/>
</dbReference>
<keyword evidence="2" id="KW-1005">Bacterial flagellum biogenesis</keyword>
<keyword evidence="4" id="KW-0282">Flagellum</keyword>
<sequence>MALKVELKPFERIIIGQSLITNSDARTRLLISGEAPIMREKDLLTAETADTPVKRLYLCVQMMYLENDIPKYQELYVSFVKDLLEAVPSFRTSIEAASKLILSGSLYNSLKEIQKLVKREDELLKQSV</sequence>
<gene>
    <name evidence="4" type="primary">flbT</name>
    <name evidence="4" type="ORF">FXB38_13540</name>
</gene>
<keyword evidence="5" id="KW-1185">Reference proteome</keyword>
<comment type="caution">
    <text evidence="4">The sequence shown here is derived from an EMBL/GenBank/DDBJ whole genome shotgun (WGS) entry which is preliminary data.</text>
</comment>
<dbReference type="OrthoDB" id="8561314at2"/>
<evidence type="ECO:0000256" key="1">
    <source>
        <dbReference type="ARBA" id="ARBA00022491"/>
    </source>
</evidence>
<keyword evidence="1" id="KW-0678">Repressor</keyword>
<dbReference type="EMBL" id="VSSR01000021">
    <property type="protein sequence ID" value="TYL84695.1"/>
    <property type="molecule type" value="Genomic_DNA"/>
</dbReference>
<dbReference type="RefSeq" id="WP_148751346.1">
    <property type="nucleotide sequence ID" value="NZ_VSSR01000021.1"/>
</dbReference>
<dbReference type="InterPro" id="IPR009967">
    <property type="entry name" value="Flagellum_FlbT"/>
</dbReference>
<evidence type="ECO:0000256" key="3">
    <source>
        <dbReference type="ARBA" id="ARBA00022884"/>
    </source>
</evidence>
<dbReference type="NCBIfam" id="NF009432">
    <property type="entry name" value="PRK12791.1"/>
    <property type="match status" value="1"/>
</dbReference>
<name>A0A5S4WT11_9BRAD</name>
<reference evidence="4 5" key="1">
    <citation type="submission" date="2019-08" db="EMBL/GenBank/DDBJ databases">
        <title>Bradyrhizobium hipponensis sp. nov., a rhizobium isolated from a Lupinus angustifolius root nodule in Tunisia.</title>
        <authorList>
            <person name="Off K."/>
            <person name="Rejili M."/>
            <person name="Mars M."/>
            <person name="Brachmann A."/>
            <person name="Marin M."/>
        </authorList>
    </citation>
    <scope>NUCLEOTIDE SEQUENCE [LARGE SCALE GENOMIC DNA]</scope>
    <source>
        <strain evidence="4 5">CTAW11</strain>
    </source>
</reference>
<dbReference type="Pfam" id="PF07378">
    <property type="entry name" value="FlbT"/>
    <property type="match status" value="1"/>
</dbReference>
<keyword evidence="4" id="KW-0969">Cilium</keyword>